<reference evidence="1 2" key="1">
    <citation type="journal article" date="2023" name="ACS Omega">
        <title>Identification of the Neoaspergillic Acid Biosynthesis Gene Cluster by Establishing an In Vitro CRISPR-Ribonucleoprotein Genetic System in Aspergillus melleus.</title>
        <authorList>
            <person name="Yuan B."/>
            <person name="Grau M.F."/>
            <person name="Murata R.M."/>
            <person name="Torok T."/>
            <person name="Venkateswaran K."/>
            <person name="Stajich J.E."/>
            <person name="Wang C.C.C."/>
        </authorList>
    </citation>
    <scope>NUCLEOTIDE SEQUENCE [LARGE SCALE GENOMIC DNA]</scope>
    <source>
        <strain evidence="1 2">IMV 1140</strain>
    </source>
</reference>
<sequence>MAIGNATNQHRDRRADYCMKCACLGLLASQPRCFQHPRLHEVEVQGELEELEELGDKKSAILHAQTDDFSSPGDIFDIGIEMNMTNNADDPRGMGEPNPSPGESEDRG</sequence>
<organism evidence="1 2">
    <name type="scientific">Aspergillus melleus</name>
    <dbReference type="NCBI Taxonomy" id="138277"/>
    <lineage>
        <taxon>Eukaryota</taxon>
        <taxon>Fungi</taxon>
        <taxon>Dikarya</taxon>
        <taxon>Ascomycota</taxon>
        <taxon>Pezizomycotina</taxon>
        <taxon>Eurotiomycetes</taxon>
        <taxon>Eurotiomycetidae</taxon>
        <taxon>Eurotiales</taxon>
        <taxon>Aspergillaceae</taxon>
        <taxon>Aspergillus</taxon>
        <taxon>Aspergillus subgen. Circumdati</taxon>
    </lineage>
</organism>
<keyword evidence="2" id="KW-1185">Reference proteome</keyword>
<protein>
    <submittedName>
        <fullName evidence="1">Uncharacterized protein</fullName>
    </submittedName>
</protein>
<dbReference type="EMBL" id="JAOPJF010000112">
    <property type="protein sequence ID" value="KAK1139301.1"/>
    <property type="molecule type" value="Genomic_DNA"/>
</dbReference>
<gene>
    <name evidence="1" type="ORF">N8T08_001147</name>
</gene>
<dbReference type="Proteomes" id="UP001177260">
    <property type="component" value="Unassembled WGS sequence"/>
</dbReference>
<evidence type="ECO:0000313" key="1">
    <source>
        <dbReference type="EMBL" id="KAK1139301.1"/>
    </source>
</evidence>
<evidence type="ECO:0000313" key="2">
    <source>
        <dbReference type="Proteomes" id="UP001177260"/>
    </source>
</evidence>
<name>A0ACC3ANX0_9EURO</name>
<proteinExistence type="predicted"/>
<comment type="caution">
    <text evidence="1">The sequence shown here is derived from an EMBL/GenBank/DDBJ whole genome shotgun (WGS) entry which is preliminary data.</text>
</comment>
<accession>A0ACC3ANX0</accession>